<name>A0A0C9XQ34_9AGAR</name>
<proteinExistence type="predicted"/>
<evidence type="ECO:0000313" key="3">
    <source>
        <dbReference type="Proteomes" id="UP000054477"/>
    </source>
</evidence>
<feature type="compositionally biased region" description="Basic residues" evidence="1">
    <location>
        <begin position="134"/>
        <end position="153"/>
    </location>
</feature>
<evidence type="ECO:0000256" key="1">
    <source>
        <dbReference type="SAM" id="MobiDB-lite"/>
    </source>
</evidence>
<reference evidence="3" key="2">
    <citation type="submission" date="2015-01" db="EMBL/GenBank/DDBJ databases">
        <title>Evolutionary Origins and Diversification of the Mycorrhizal Mutualists.</title>
        <authorList>
            <consortium name="DOE Joint Genome Institute"/>
            <consortium name="Mycorrhizal Genomics Consortium"/>
            <person name="Kohler A."/>
            <person name="Kuo A."/>
            <person name="Nagy L.G."/>
            <person name="Floudas D."/>
            <person name="Copeland A."/>
            <person name="Barry K.W."/>
            <person name="Cichocki N."/>
            <person name="Veneault-Fourrey C."/>
            <person name="LaButti K."/>
            <person name="Lindquist E.A."/>
            <person name="Lipzen A."/>
            <person name="Lundell T."/>
            <person name="Morin E."/>
            <person name="Murat C."/>
            <person name="Riley R."/>
            <person name="Ohm R."/>
            <person name="Sun H."/>
            <person name="Tunlid A."/>
            <person name="Henrissat B."/>
            <person name="Grigoriev I.V."/>
            <person name="Hibbett D.S."/>
            <person name="Martin F."/>
        </authorList>
    </citation>
    <scope>NUCLEOTIDE SEQUENCE [LARGE SCALE GENOMIC DNA]</scope>
    <source>
        <strain evidence="3">LaAM-08-1</strain>
    </source>
</reference>
<dbReference type="AlphaFoldDB" id="A0A0C9XQ34"/>
<accession>A0A0C9XQ34</accession>
<organism evidence="2 3">
    <name type="scientific">Laccaria amethystina LaAM-08-1</name>
    <dbReference type="NCBI Taxonomy" id="1095629"/>
    <lineage>
        <taxon>Eukaryota</taxon>
        <taxon>Fungi</taxon>
        <taxon>Dikarya</taxon>
        <taxon>Basidiomycota</taxon>
        <taxon>Agaricomycotina</taxon>
        <taxon>Agaricomycetes</taxon>
        <taxon>Agaricomycetidae</taxon>
        <taxon>Agaricales</taxon>
        <taxon>Agaricineae</taxon>
        <taxon>Hydnangiaceae</taxon>
        <taxon>Laccaria</taxon>
    </lineage>
</organism>
<dbReference type="EMBL" id="KN838677">
    <property type="protein sequence ID" value="KIJ98092.1"/>
    <property type="molecule type" value="Genomic_DNA"/>
</dbReference>
<dbReference type="OrthoDB" id="2984821at2759"/>
<reference evidence="2 3" key="1">
    <citation type="submission" date="2014-04" db="EMBL/GenBank/DDBJ databases">
        <authorList>
            <consortium name="DOE Joint Genome Institute"/>
            <person name="Kuo A."/>
            <person name="Kohler A."/>
            <person name="Nagy L.G."/>
            <person name="Floudas D."/>
            <person name="Copeland A."/>
            <person name="Barry K.W."/>
            <person name="Cichocki N."/>
            <person name="Veneault-Fourrey C."/>
            <person name="LaButti K."/>
            <person name="Lindquist E.A."/>
            <person name="Lipzen A."/>
            <person name="Lundell T."/>
            <person name="Morin E."/>
            <person name="Murat C."/>
            <person name="Sun H."/>
            <person name="Tunlid A."/>
            <person name="Henrissat B."/>
            <person name="Grigoriev I.V."/>
            <person name="Hibbett D.S."/>
            <person name="Martin F."/>
            <person name="Nordberg H.P."/>
            <person name="Cantor M.N."/>
            <person name="Hua S.X."/>
        </authorList>
    </citation>
    <scope>NUCLEOTIDE SEQUENCE [LARGE SCALE GENOMIC DNA]</scope>
    <source>
        <strain evidence="2 3">LaAM-08-1</strain>
    </source>
</reference>
<evidence type="ECO:0000313" key="2">
    <source>
        <dbReference type="EMBL" id="KIJ98092.1"/>
    </source>
</evidence>
<dbReference type="HOGENOM" id="CLU_143680_0_0_1"/>
<protein>
    <submittedName>
        <fullName evidence="2">Uncharacterized protein</fullName>
    </submittedName>
</protein>
<gene>
    <name evidence="2" type="ORF">K443DRAFT_104544</name>
</gene>
<dbReference type="Proteomes" id="UP000054477">
    <property type="component" value="Unassembled WGS sequence"/>
</dbReference>
<feature type="region of interest" description="Disordered" evidence="1">
    <location>
        <begin position="129"/>
        <end position="169"/>
    </location>
</feature>
<keyword evidence="3" id="KW-1185">Reference proteome</keyword>
<sequence length="169" mass="18733">MPSNIEQAVSLVLDAHQAPQVSTVLSAYLRIAGFPLATPDAVTLFERALDKHPHMEERPGTVTKAITDVRQDYWMRALDLGSEMMPGVVDGLYKCPCCGRRMGEDEMKRRVLALEDGLELEMEHCLGTAPEKPKKTKSKRRIAAKTKAQRTCKARPFDPYGPSTSASSM</sequence>